<evidence type="ECO:0000256" key="15">
    <source>
        <dbReference type="ARBA" id="ARBA00079503"/>
    </source>
</evidence>
<dbReference type="GO" id="GO:0010021">
    <property type="term" value="P:amylopectin biosynthetic process"/>
    <property type="evidence" value="ECO:0007669"/>
    <property type="project" value="UniProtKB-ARBA"/>
</dbReference>
<dbReference type="EC" id="2.4.1.21" evidence="6"/>
<evidence type="ECO:0000256" key="7">
    <source>
        <dbReference type="ARBA" id="ARBA00022528"/>
    </source>
</evidence>
<evidence type="ECO:0000256" key="5">
    <source>
        <dbReference type="ARBA" id="ARBA00010281"/>
    </source>
</evidence>
<comment type="pathway">
    <text evidence="4">Glycan biosynthesis; starch biosynthesis.</text>
</comment>
<evidence type="ECO:0000256" key="16">
    <source>
        <dbReference type="PROSITE-ProRule" id="PRU00708"/>
    </source>
</evidence>
<keyword evidence="9" id="KW-0328">Glycosyltransferase</keyword>
<feature type="domain" description="Carbohydrate binding module family 25" evidence="17">
    <location>
        <begin position="452"/>
        <end position="542"/>
    </location>
</feature>
<keyword evidence="10" id="KW-0808">Transferase</keyword>
<evidence type="ECO:0000256" key="1">
    <source>
        <dbReference type="ARBA" id="ARBA00001478"/>
    </source>
</evidence>
<feature type="repeat" description="PPR" evidence="16">
    <location>
        <begin position="117"/>
        <end position="151"/>
    </location>
</feature>
<evidence type="ECO:0000259" key="17">
    <source>
        <dbReference type="SMART" id="SM01066"/>
    </source>
</evidence>
<feature type="repeat" description="PPR" evidence="16">
    <location>
        <begin position="255"/>
        <end position="289"/>
    </location>
</feature>
<dbReference type="GO" id="GO:0009501">
    <property type="term" value="C:amyloplast"/>
    <property type="evidence" value="ECO:0007669"/>
    <property type="project" value="UniProtKB-SubCell"/>
</dbReference>
<feature type="repeat" description="PPR" evidence="16">
    <location>
        <begin position="44"/>
        <end position="74"/>
    </location>
</feature>
<dbReference type="PROSITE" id="PS51375">
    <property type="entry name" value="PPR"/>
    <property type="match status" value="7"/>
</dbReference>
<dbReference type="Gene3D" id="1.25.40.10">
    <property type="entry name" value="Tetratricopeptide repeat domain"/>
    <property type="match status" value="5"/>
</dbReference>
<keyword evidence="14" id="KW-0035">Amyloplast</keyword>
<dbReference type="InterPro" id="IPR011990">
    <property type="entry name" value="TPR-like_helical_dom_sf"/>
</dbReference>
<evidence type="ECO:0000256" key="2">
    <source>
        <dbReference type="ARBA" id="ARBA00004229"/>
    </source>
</evidence>
<feature type="repeat" description="PPR" evidence="16">
    <location>
        <begin position="82"/>
        <end position="116"/>
    </location>
</feature>
<accession>A0A8S9HGQ5</accession>
<dbReference type="GO" id="GO:0009011">
    <property type="term" value="F:alpha-1,4-glucan glucosyltransferase (ADP-glucose donor) activity"/>
    <property type="evidence" value="ECO:0007669"/>
    <property type="project" value="UniProtKB-EC"/>
</dbReference>
<dbReference type="PANTHER" id="PTHR46083">
    <property type="match status" value="1"/>
</dbReference>
<dbReference type="AlphaFoldDB" id="A0A8S9HGQ5"/>
<dbReference type="InterPro" id="IPR013534">
    <property type="entry name" value="Starch_synth_cat_dom"/>
</dbReference>
<evidence type="ECO:0000256" key="8">
    <source>
        <dbReference type="ARBA" id="ARBA00022640"/>
    </source>
</evidence>
<dbReference type="CDD" id="cd03791">
    <property type="entry name" value="GT5_Glycogen_synthase_DULL1-like"/>
    <property type="match status" value="1"/>
</dbReference>
<dbReference type="Pfam" id="PF13041">
    <property type="entry name" value="PPR_2"/>
    <property type="match status" value="5"/>
</dbReference>
<feature type="repeat" description="PPR" evidence="16">
    <location>
        <begin position="358"/>
        <end position="392"/>
    </location>
</feature>
<dbReference type="Pfam" id="PF01535">
    <property type="entry name" value="PPR"/>
    <property type="match status" value="1"/>
</dbReference>
<dbReference type="Gene3D" id="3.40.50.2000">
    <property type="entry name" value="Glycogen Phosphorylase B"/>
    <property type="match status" value="3"/>
</dbReference>
<dbReference type="Pfam" id="PF16760">
    <property type="entry name" value="CBM53"/>
    <property type="match status" value="1"/>
</dbReference>
<evidence type="ECO:0000256" key="11">
    <source>
        <dbReference type="ARBA" id="ARBA00022737"/>
    </source>
</evidence>
<dbReference type="EMBL" id="QGKW02001940">
    <property type="protein sequence ID" value="KAF2555392.1"/>
    <property type="molecule type" value="Genomic_DNA"/>
</dbReference>
<keyword evidence="11" id="KW-0677">Repeat</keyword>
<evidence type="ECO:0000313" key="18">
    <source>
        <dbReference type="EMBL" id="KAF2555392.1"/>
    </source>
</evidence>
<comment type="catalytic activity">
    <reaction evidence="1">
        <text>[(1-&gt;4)-alpha-D-glucosyl](n) + ADP-alpha-D-glucose = [(1-&gt;4)-alpha-D-glucosyl](n+1) + ADP + H(+)</text>
        <dbReference type="Rhea" id="RHEA:18189"/>
        <dbReference type="Rhea" id="RHEA-COMP:9584"/>
        <dbReference type="Rhea" id="RHEA-COMP:9587"/>
        <dbReference type="ChEBI" id="CHEBI:15378"/>
        <dbReference type="ChEBI" id="CHEBI:15444"/>
        <dbReference type="ChEBI" id="CHEBI:57498"/>
        <dbReference type="ChEBI" id="CHEBI:456216"/>
        <dbReference type="EC" id="2.4.1.21"/>
    </reaction>
</comment>
<dbReference type="PANTHER" id="PTHR46083:SF5">
    <property type="entry name" value="STARCH SYNTHASE 3, CHLOROPLASTIC_AMYLOPLASTIC"/>
    <property type="match status" value="1"/>
</dbReference>
<dbReference type="SMART" id="SM01066">
    <property type="entry name" value="CBM_25"/>
    <property type="match status" value="1"/>
</dbReference>
<dbReference type="Proteomes" id="UP000712281">
    <property type="component" value="Unassembled WGS sequence"/>
</dbReference>
<dbReference type="FunFam" id="3.40.50.2000:FF:000165">
    <property type="entry name" value="Starch synthase, chloroplastic/amyloplastic"/>
    <property type="match status" value="1"/>
</dbReference>
<comment type="caution">
    <text evidence="18">The sequence shown here is derived from an EMBL/GenBank/DDBJ whole genome shotgun (WGS) entry which is preliminary data.</text>
</comment>
<evidence type="ECO:0000256" key="13">
    <source>
        <dbReference type="ARBA" id="ARBA00022946"/>
    </source>
</evidence>
<dbReference type="InterPro" id="IPR005085">
    <property type="entry name" value="CBM25"/>
</dbReference>
<evidence type="ECO:0000256" key="14">
    <source>
        <dbReference type="ARBA" id="ARBA00023234"/>
    </source>
</evidence>
<keyword evidence="8" id="KW-0934">Plastid</keyword>
<comment type="subcellular location">
    <subcellularLocation>
        <location evidence="3">Plastid</location>
        <location evidence="3">Amyloplast</location>
    </subcellularLocation>
    <subcellularLocation>
        <location evidence="2">Plastid</location>
        <location evidence="2">Chloroplast</location>
    </subcellularLocation>
</comment>
<comment type="similarity">
    <text evidence="5">Belongs to the glycosyltransferase 1 family. Bacterial/plant glycogen synthase subfamily.</text>
</comment>
<dbReference type="GO" id="GO:0009507">
    <property type="term" value="C:chloroplast"/>
    <property type="evidence" value="ECO:0007669"/>
    <property type="project" value="UniProtKB-SubCell"/>
</dbReference>
<evidence type="ECO:0000256" key="9">
    <source>
        <dbReference type="ARBA" id="ARBA00022676"/>
    </source>
</evidence>
<dbReference type="NCBIfam" id="TIGR00756">
    <property type="entry name" value="PPR"/>
    <property type="match status" value="8"/>
</dbReference>
<dbReference type="GO" id="GO:0019252">
    <property type="term" value="P:starch biosynthetic process"/>
    <property type="evidence" value="ECO:0007669"/>
    <property type="project" value="UniProtKB-KW"/>
</dbReference>
<protein>
    <recommendedName>
        <fullName evidence="6">starch synthase</fullName>
        <ecNumber evidence="6">2.4.1.21</ecNumber>
    </recommendedName>
    <alternativeName>
        <fullName evidence="15">Soluble starch synthase III</fullName>
    </alternativeName>
</protein>
<dbReference type="InterPro" id="IPR002885">
    <property type="entry name" value="PPR_rpt"/>
</dbReference>
<sequence length="999" mass="111428">MDGLGYVENVNTFNLVIYSFCKECKLLEALSVFYRMLKRGVWPNVVSFNMMIDGACKVGDMEFALELLGKMRVMSGGFVSPNDVTYNTVVNGFCKIGRLDLAERIRGEMVKSGVECNERTYGALVDAYGRGGRSDEALRLCDEMTSKGLAANTVVCNSVVYWLFMEGDVEGAMLVLSDMISKEVEVDRFTHAIVIRGLCRNGYVEEAVKFQRGIKLEEDVVGYNTLMHHFVTERKMRCAGDQILGSMLVRGLSVDAVSFGTLIDGYLKEGKVEKAVEVYDGMIKMKKLPNLVIYNSIVNGLSKLGLSNAAEAVVKAMESKDAVTYNTVLNESLKIGNVEEAVSVLSEMQKDDGEKLASLVTYNILINHLCKFGCCEKAKEVLKVMVERGVVPDSITYGTLITWFSKNRGGDEVVEMEKTARLKAETKERTLKMFLLSQKDVVYTEPLEIQAGSPVTVLYNPSNTVLNGKPEVWFRGSFNRWTHRLGPLPPQKMEAADDGSSHLKTSAKVPLDAYMMDFVFSEKEDGGMFDNKDGLDYHLPVVGGIAKEPPLHIVHIAVEMAPIAKVGGLGDVVTSLSRAVQELSHNVDIIFPKYDCIKYNFVKDLQFNRSYHWGGTEIKVWHGKVEGVSVYFLDPQNGLFQRGCVYGCADDAGRFGFFCHAALEFLLQGGFHPDILHCHDWSSAPVSWLFKDHYTHYGLIKTRVVFTIHNLEFGAGAIGKAMTFADKATTVSRTYAKEVAGNSVISPHLYKFHGIVNGIDPDIWDPYNDNFVPVPYTSENVLEGKRAAKEELQKRLGLKSADLPLVGIITRLTHQKGIHLIKHAIWRTLERNGQVVLLGSAPDPRIQNDFVNLANQLHSTHGDRARLVLTYDEPLSHLIYAGADFILVPSIFEPCGLTQLIAMRYGSVPVVRKTGGLYDTVFDVDHDKERAKAQVLEPNGFSFDGADAPGVDYALNRAISAWYDGREWFNSLCKTVMEQDWSWNRPALEYIELYHSARK</sequence>
<evidence type="ECO:0000313" key="19">
    <source>
        <dbReference type="Proteomes" id="UP000712281"/>
    </source>
</evidence>
<dbReference type="HAMAP" id="MF_00484">
    <property type="entry name" value="Glycogen_synth"/>
    <property type="match status" value="1"/>
</dbReference>
<keyword evidence="13" id="KW-0809">Transit peptide</keyword>
<reference evidence="18" key="1">
    <citation type="submission" date="2019-12" db="EMBL/GenBank/DDBJ databases">
        <title>Genome sequencing and annotation of Brassica cretica.</title>
        <authorList>
            <person name="Studholme D.J."/>
            <person name="Sarris P.F."/>
        </authorList>
    </citation>
    <scope>NUCLEOTIDE SEQUENCE</scope>
    <source>
        <strain evidence="18">PFS-001/15</strain>
        <tissue evidence="18">Leaf</tissue>
    </source>
</reference>
<feature type="repeat" description="PPR" evidence="16">
    <location>
        <begin position="321"/>
        <end position="355"/>
    </location>
</feature>
<dbReference type="GO" id="GO:2001070">
    <property type="term" value="F:starch binding"/>
    <property type="evidence" value="ECO:0007669"/>
    <property type="project" value="InterPro"/>
</dbReference>
<dbReference type="SUPFAM" id="SSF53756">
    <property type="entry name" value="UDP-Glycosyltransferase/glycogen phosphorylase"/>
    <property type="match status" value="1"/>
</dbReference>
<dbReference type="GO" id="GO:0004373">
    <property type="term" value="F:alpha-1,4-glucan glucosyltransferase (UDP-glucose donor) activity"/>
    <property type="evidence" value="ECO:0007669"/>
    <property type="project" value="InterPro"/>
</dbReference>
<dbReference type="InterPro" id="IPR011835">
    <property type="entry name" value="GS/SS"/>
</dbReference>
<organism evidence="18 19">
    <name type="scientific">Brassica cretica</name>
    <name type="common">Mustard</name>
    <dbReference type="NCBI Taxonomy" id="69181"/>
    <lineage>
        <taxon>Eukaryota</taxon>
        <taxon>Viridiplantae</taxon>
        <taxon>Streptophyta</taxon>
        <taxon>Embryophyta</taxon>
        <taxon>Tracheophyta</taxon>
        <taxon>Spermatophyta</taxon>
        <taxon>Magnoliopsida</taxon>
        <taxon>eudicotyledons</taxon>
        <taxon>Gunneridae</taxon>
        <taxon>Pentapetalae</taxon>
        <taxon>rosids</taxon>
        <taxon>malvids</taxon>
        <taxon>Brassicales</taxon>
        <taxon>Brassicaceae</taxon>
        <taxon>Brassiceae</taxon>
        <taxon>Brassica</taxon>
    </lineage>
</organism>
<proteinExistence type="inferred from homology"/>
<keyword evidence="12" id="KW-0750">Starch biosynthesis</keyword>
<feature type="repeat" description="PPR" evidence="16">
    <location>
        <begin position="9"/>
        <end position="43"/>
    </location>
</feature>
<gene>
    <name evidence="18" type="ORF">F2Q68_00013236</name>
</gene>
<keyword evidence="7" id="KW-0150">Chloroplast</keyword>
<evidence type="ECO:0000256" key="3">
    <source>
        <dbReference type="ARBA" id="ARBA00004602"/>
    </source>
</evidence>
<evidence type="ECO:0000256" key="4">
    <source>
        <dbReference type="ARBA" id="ARBA00004727"/>
    </source>
</evidence>
<dbReference type="FunFam" id="3.40.50.2000:FF:000258">
    <property type="entry name" value="Starch synthase 3"/>
    <property type="match status" value="1"/>
</dbReference>
<evidence type="ECO:0000256" key="12">
    <source>
        <dbReference type="ARBA" id="ARBA00022922"/>
    </source>
</evidence>
<evidence type="ECO:0000256" key="10">
    <source>
        <dbReference type="ARBA" id="ARBA00022679"/>
    </source>
</evidence>
<name>A0A8S9HGQ5_BRACR</name>
<dbReference type="Pfam" id="PF08323">
    <property type="entry name" value="Glyco_transf_5"/>
    <property type="match status" value="1"/>
</dbReference>
<evidence type="ECO:0000256" key="6">
    <source>
        <dbReference type="ARBA" id="ARBA00012588"/>
    </source>
</evidence>